<evidence type="ECO:0000313" key="1">
    <source>
        <dbReference type="EMBL" id="GAI84126.1"/>
    </source>
</evidence>
<gene>
    <name evidence="1" type="ORF">S12H4_17242</name>
</gene>
<comment type="caution">
    <text evidence="1">The sequence shown here is derived from an EMBL/GenBank/DDBJ whole genome shotgun (WGS) entry which is preliminary data.</text>
</comment>
<accession>X1SYC2</accession>
<organism evidence="1">
    <name type="scientific">marine sediment metagenome</name>
    <dbReference type="NCBI Taxonomy" id="412755"/>
    <lineage>
        <taxon>unclassified sequences</taxon>
        <taxon>metagenomes</taxon>
        <taxon>ecological metagenomes</taxon>
    </lineage>
</organism>
<reference evidence="1" key="1">
    <citation type="journal article" date="2014" name="Front. Microbiol.">
        <title>High frequency of phylogenetically diverse reductive dehalogenase-homologous genes in deep subseafloor sedimentary metagenomes.</title>
        <authorList>
            <person name="Kawai M."/>
            <person name="Futagami T."/>
            <person name="Toyoda A."/>
            <person name="Takaki Y."/>
            <person name="Nishi S."/>
            <person name="Hori S."/>
            <person name="Arai W."/>
            <person name="Tsubouchi T."/>
            <person name="Morono Y."/>
            <person name="Uchiyama I."/>
            <person name="Ito T."/>
            <person name="Fujiyama A."/>
            <person name="Inagaki F."/>
            <person name="Takami H."/>
        </authorList>
    </citation>
    <scope>NUCLEOTIDE SEQUENCE</scope>
    <source>
        <strain evidence="1">Expedition CK06-06</strain>
    </source>
</reference>
<name>X1SYC2_9ZZZZ</name>
<protein>
    <submittedName>
        <fullName evidence="1">Uncharacterized protein</fullName>
    </submittedName>
</protein>
<dbReference type="EMBL" id="BARW01008409">
    <property type="protein sequence ID" value="GAI84126.1"/>
    <property type="molecule type" value="Genomic_DNA"/>
</dbReference>
<dbReference type="AlphaFoldDB" id="X1SYC2"/>
<sequence length="43" mass="5116">LNSISKQYDIQHISLVNPRKGLFFETTVEGQVHPSHERIRRRQ</sequence>
<feature type="non-terminal residue" evidence="1">
    <location>
        <position position="1"/>
    </location>
</feature>
<proteinExistence type="predicted"/>